<gene>
    <name evidence="1" type="ORF">CU098_007450</name>
</gene>
<comment type="caution">
    <text evidence="1">The sequence shown here is derived from an EMBL/GenBank/DDBJ whole genome shotgun (WGS) entry which is preliminary data.</text>
</comment>
<name>A0A367KJS9_RHIST</name>
<keyword evidence="2" id="KW-1185">Reference proteome</keyword>
<proteinExistence type="predicted"/>
<reference evidence="1 2" key="1">
    <citation type="journal article" date="2018" name="G3 (Bethesda)">
        <title>Phylogenetic and Phylogenomic Definition of Rhizopus Species.</title>
        <authorList>
            <person name="Gryganskyi A.P."/>
            <person name="Golan J."/>
            <person name="Dolatabadi S."/>
            <person name="Mondo S."/>
            <person name="Robb S."/>
            <person name="Idnurm A."/>
            <person name="Muszewska A."/>
            <person name="Steczkiewicz K."/>
            <person name="Masonjones S."/>
            <person name="Liao H.L."/>
            <person name="Gajdeczka M.T."/>
            <person name="Anike F."/>
            <person name="Vuek A."/>
            <person name="Anishchenko I.M."/>
            <person name="Voigt K."/>
            <person name="de Hoog G.S."/>
            <person name="Smith M.E."/>
            <person name="Heitman J."/>
            <person name="Vilgalys R."/>
            <person name="Stajich J.E."/>
        </authorList>
    </citation>
    <scope>NUCLEOTIDE SEQUENCE [LARGE SCALE GENOMIC DNA]</scope>
    <source>
        <strain evidence="1 2">LSU 92-RS-03</strain>
    </source>
</reference>
<organism evidence="1 2">
    <name type="scientific">Rhizopus stolonifer</name>
    <name type="common">Rhizopus nigricans</name>
    <dbReference type="NCBI Taxonomy" id="4846"/>
    <lineage>
        <taxon>Eukaryota</taxon>
        <taxon>Fungi</taxon>
        <taxon>Fungi incertae sedis</taxon>
        <taxon>Mucoromycota</taxon>
        <taxon>Mucoromycotina</taxon>
        <taxon>Mucoromycetes</taxon>
        <taxon>Mucorales</taxon>
        <taxon>Mucorineae</taxon>
        <taxon>Rhizopodaceae</taxon>
        <taxon>Rhizopus</taxon>
    </lineage>
</organism>
<accession>A0A367KJS9</accession>
<protein>
    <submittedName>
        <fullName evidence="1">Uncharacterized protein</fullName>
    </submittedName>
</protein>
<dbReference type="EMBL" id="PJQM01001376">
    <property type="protein sequence ID" value="RCI02483.1"/>
    <property type="molecule type" value="Genomic_DNA"/>
</dbReference>
<dbReference type="Proteomes" id="UP000253551">
    <property type="component" value="Unassembled WGS sequence"/>
</dbReference>
<dbReference type="AlphaFoldDB" id="A0A367KJS9"/>
<evidence type="ECO:0000313" key="1">
    <source>
        <dbReference type="EMBL" id="RCI02483.1"/>
    </source>
</evidence>
<evidence type="ECO:0000313" key="2">
    <source>
        <dbReference type="Proteomes" id="UP000253551"/>
    </source>
</evidence>
<sequence length="81" mass="8926">MSVDLGATKVGVKNTSMAATKSMKESFHKAPSLRAIVKKIFDIVSLDGEVADVDHTSWLYGCLDHVDTTSLFPQLHYSQKE</sequence>